<reference evidence="2" key="2">
    <citation type="submission" date="2021-10" db="EMBL/GenBank/DDBJ databases">
        <authorList>
            <person name="Mesa V."/>
        </authorList>
    </citation>
    <scope>NUCLEOTIDE SEQUENCE</scope>
    <source>
        <strain evidence="2">CC3_PB</strain>
    </source>
</reference>
<sequence>MFELVKSMKVYKMQRILIFLLVVFISNFTTVYALNEEELVEYVPDKIEQISNGVDATLSKLQNNMYELNMDTSGLKTGYYTTYIYVNSSDDWSNYEGFQFKVENKSSSSIRINLDIKTRDGKVLSVPDKNVVMLKNIDREELEIYNPKYGTVEIPKDFNGEIYIPFNSMREKEEVLNEVIKVAGIDSWGIVATAAENENKDFLVGDFRLIKSGSNLKKYFEYNLEITGDKEVEIPVVGEGISDYKVIDTVENEDILEKGTVVEFKMKKDVNGVNISKDGRLTIHPDISPQEIEIESVINDTIVKNLKVNLLKSWTLTEKEVDGTKKSIPKENEVRSILDDKDEIYINRFIIIIRFFIVFISIFCVVLYIKWKNNLKRK</sequence>
<reference evidence="3 4" key="1">
    <citation type="submission" date="2018-06" db="EMBL/GenBank/DDBJ databases">
        <authorList>
            <consortium name="IHU Genomes"/>
        </authorList>
    </citation>
    <scope>NUCLEOTIDE SEQUENCE [LARGE SCALE GENOMIC DNA]</scope>
    <source>
        <strain evidence="3 4">NEC25</strain>
    </source>
</reference>
<keyword evidence="1" id="KW-0812">Transmembrane</keyword>
<keyword evidence="1" id="KW-1133">Transmembrane helix</keyword>
<dbReference type="EMBL" id="CAKJVE010000004">
    <property type="protein sequence ID" value="CAG9704702.1"/>
    <property type="molecule type" value="Genomic_DNA"/>
</dbReference>
<dbReference type="Proteomes" id="UP000431451">
    <property type="component" value="Unassembled WGS sequence"/>
</dbReference>
<organism evidence="3 4">
    <name type="scientific">Clostridium neonatale</name>
    <dbReference type="NCBI Taxonomy" id="137838"/>
    <lineage>
        <taxon>Bacteria</taxon>
        <taxon>Bacillati</taxon>
        <taxon>Bacillota</taxon>
        <taxon>Clostridia</taxon>
        <taxon>Eubacteriales</taxon>
        <taxon>Clostridiaceae</taxon>
        <taxon>Clostridium</taxon>
    </lineage>
</organism>
<name>A0A653AVJ6_9CLOT</name>
<evidence type="ECO:0000256" key="1">
    <source>
        <dbReference type="SAM" id="Phobius"/>
    </source>
</evidence>
<protein>
    <submittedName>
        <fullName evidence="3">Uncharacterized protein</fullName>
    </submittedName>
</protein>
<proteinExistence type="predicted"/>
<accession>A0A653AVJ6</accession>
<dbReference type="AlphaFoldDB" id="A0A653AVJ6"/>
<evidence type="ECO:0000313" key="2">
    <source>
        <dbReference type="EMBL" id="CAG9704702.1"/>
    </source>
</evidence>
<evidence type="ECO:0000313" key="3">
    <source>
        <dbReference type="EMBL" id="VCT85826.1"/>
    </source>
</evidence>
<dbReference type="EMBL" id="UWJD01000002">
    <property type="protein sequence ID" value="VCT85826.1"/>
    <property type="molecule type" value="Genomic_DNA"/>
</dbReference>
<gene>
    <name evidence="2" type="ORF">CNEO_41439</name>
    <name evidence="3" type="ORF">CNEONATNEC25_03429</name>
</gene>
<dbReference type="RefSeq" id="WP_317077692.1">
    <property type="nucleotide sequence ID" value="NZ_CAMTCW010000152.1"/>
</dbReference>
<dbReference type="Proteomes" id="UP000789738">
    <property type="component" value="Unassembled WGS sequence"/>
</dbReference>
<keyword evidence="1" id="KW-0472">Membrane</keyword>
<feature type="transmembrane region" description="Helical" evidence="1">
    <location>
        <begin position="349"/>
        <end position="369"/>
    </location>
</feature>
<evidence type="ECO:0000313" key="4">
    <source>
        <dbReference type="Proteomes" id="UP000431451"/>
    </source>
</evidence>